<organism evidence="2">
    <name type="scientific">marine metagenome</name>
    <dbReference type="NCBI Taxonomy" id="408172"/>
    <lineage>
        <taxon>unclassified sequences</taxon>
        <taxon>metagenomes</taxon>
        <taxon>ecological metagenomes</taxon>
    </lineage>
</organism>
<evidence type="ECO:0000256" key="1">
    <source>
        <dbReference type="SAM" id="MobiDB-lite"/>
    </source>
</evidence>
<feature type="non-terminal residue" evidence="2">
    <location>
        <position position="129"/>
    </location>
</feature>
<proteinExistence type="predicted"/>
<feature type="compositionally biased region" description="Basic and acidic residues" evidence="1">
    <location>
        <begin position="41"/>
        <end position="50"/>
    </location>
</feature>
<protein>
    <submittedName>
        <fullName evidence="2">Uncharacterized protein</fullName>
    </submittedName>
</protein>
<dbReference type="AlphaFoldDB" id="A0A382S3Y7"/>
<feature type="non-terminal residue" evidence="2">
    <location>
        <position position="1"/>
    </location>
</feature>
<evidence type="ECO:0000313" key="2">
    <source>
        <dbReference type="EMBL" id="SVD04634.1"/>
    </source>
</evidence>
<gene>
    <name evidence="2" type="ORF">METZ01_LOCUS357488</name>
</gene>
<dbReference type="EMBL" id="UINC01126267">
    <property type="protein sequence ID" value="SVD04634.1"/>
    <property type="molecule type" value="Genomic_DNA"/>
</dbReference>
<reference evidence="2" key="1">
    <citation type="submission" date="2018-05" db="EMBL/GenBank/DDBJ databases">
        <authorList>
            <person name="Lanie J.A."/>
            <person name="Ng W.-L."/>
            <person name="Kazmierczak K.M."/>
            <person name="Andrzejewski T.M."/>
            <person name="Davidsen T.M."/>
            <person name="Wayne K.J."/>
            <person name="Tettelin H."/>
            <person name="Glass J.I."/>
            <person name="Rusch D."/>
            <person name="Podicherti R."/>
            <person name="Tsui H.-C.T."/>
            <person name="Winkler M.E."/>
        </authorList>
    </citation>
    <scope>NUCLEOTIDE SEQUENCE</scope>
</reference>
<accession>A0A382S3Y7</accession>
<feature type="region of interest" description="Disordered" evidence="1">
    <location>
        <begin position="25"/>
        <end position="129"/>
    </location>
</feature>
<sequence length="129" mass="13725">PRPQAGRHPDSLRPDDVATARGALRLLSVHPPRPTAFAEGSRPRDSRRDSPGQQLDDDGANVPRHAARQPRPAIAGKTLLDAGEPRGQPRLLGDQPLQAGAPPLPWLGGCGKKNVRRGGSPSGHQKRCV</sequence>
<name>A0A382S3Y7_9ZZZZ</name>